<dbReference type="Proteomes" id="UP001372338">
    <property type="component" value="Unassembled WGS sequence"/>
</dbReference>
<accession>A0AAN9EJC1</accession>
<evidence type="ECO:0000313" key="2">
    <source>
        <dbReference type="Proteomes" id="UP001372338"/>
    </source>
</evidence>
<dbReference type="EMBL" id="JAYWIO010000006">
    <property type="protein sequence ID" value="KAK7255018.1"/>
    <property type="molecule type" value="Genomic_DNA"/>
</dbReference>
<name>A0AAN9EJC1_CROPI</name>
<evidence type="ECO:0000313" key="1">
    <source>
        <dbReference type="EMBL" id="KAK7255018.1"/>
    </source>
</evidence>
<sequence>MEAIFDMAKIATFVEGGDSSLNVVIYEIFRPKDNLNDTISINREIHLILRIKMKLLKPMKNLVVIMMMTSEMRYYIIWKELRKRMSKKMTKWEDESLGGGHVHGVEEDHATHVVTT</sequence>
<dbReference type="AlphaFoldDB" id="A0AAN9EJC1"/>
<proteinExistence type="predicted"/>
<organism evidence="1 2">
    <name type="scientific">Crotalaria pallida</name>
    <name type="common">Smooth rattlebox</name>
    <name type="synonym">Crotalaria striata</name>
    <dbReference type="NCBI Taxonomy" id="3830"/>
    <lineage>
        <taxon>Eukaryota</taxon>
        <taxon>Viridiplantae</taxon>
        <taxon>Streptophyta</taxon>
        <taxon>Embryophyta</taxon>
        <taxon>Tracheophyta</taxon>
        <taxon>Spermatophyta</taxon>
        <taxon>Magnoliopsida</taxon>
        <taxon>eudicotyledons</taxon>
        <taxon>Gunneridae</taxon>
        <taxon>Pentapetalae</taxon>
        <taxon>rosids</taxon>
        <taxon>fabids</taxon>
        <taxon>Fabales</taxon>
        <taxon>Fabaceae</taxon>
        <taxon>Papilionoideae</taxon>
        <taxon>50 kb inversion clade</taxon>
        <taxon>genistoids sensu lato</taxon>
        <taxon>core genistoids</taxon>
        <taxon>Crotalarieae</taxon>
        <taxon>Crotalaria</taxon>
    </lineage>
</organism>
<protein>
    <submittedName>
        <fullName evidence="1">Uncharacterized protein</fullName>
    </submittedName>
</protein>
<reference evidence="1 2" key="1">
    <citation type="submission" date="2024-01" db="EMBL/GenBank/DDBJ databases">
        <title>The genomes of 5 underutilized Papilionoideae crops provide insights into root nodulation and disease resistanc.</title>
        <authorList>
            <person name="Yuan L."/>
        </authorList>
    </citation>
    <scope>NUCLEOTIDE SEQUENCE [LARGE SCALE GENOMIC DNA]</scope>
    <source>
        <strain evidence="1">ZHUSHIDOU_FW_LH</strain>
        <tissue evidence="1">Leaf</tissue>
    </source>
</reference>
<keyword evidence="2" id="KW-1185">Reference proteome</keyword>
<comment type="caution">
    <text evidence="1">The sequence shown here is derived from an EMBL/GenBank/DDBJ whole genome shotgun (WGS) entry which is preliminary data.</text>
</comment>
<gene>
    <name evidence="1" type="ORF">RIF29_28417</name>
</gene>